<dbReference type="InterPro" id="IPR012340">
    <property type="entry name" value="NA-bd_OB-fold"/>
</dbReference>
<accession>A0A837IQL3</accession>
<dbReference type="GO" id="GO:0015934">
    <property type="term" value="C:large ribosomal subunit"/>
    <property type="evidence" value="ECO:0007669"/>
    <property type="project" value="InterPro"/>
</dbReference>
<dbReference type="SMART" id="SM01382">
    <property type="entry name" value="Ribosomal_L2_C"/>
    <property type="match status" value="1"/>
</dbReference>
<evidence type="ECO:0000256" key="3">
    <source>
        <dbReference type="ARBA" id="ARBA00023274"/>
    </source>
</evidence>
<dbReference type="PROSITE" id="PS00467">
    <property type="entry name" value="RIBOSOMAL_L2"/>
    <property type="match status" value="1"/>
</dbReference>
<dbReference type="FunFam" id="4.10.950.10:FF:000001">
    <property type="entry name" value="50S ribosomal protein L2"/>
    <property type="match status" value="1"/>
</dbReference>
<evidence type="ECO:0000256" key="5">
    <source>
        <dbReference type="ARBA" id="ARBA00035459"/>
    </source>
</evidence>
<proteinExistence type="inferred from homology"/>
<dbReference type="SUPFAM" id="SSF50104">
    <property type="entry name" value="Translation proteins SH3-like domain"/>
    <property type="match status" value="1"/>
</dbReference>
<dbReference type="Pfam" id="PF00181">
    <property type="entry name" value="Ribosomal_L2_N"/>
    <property type="match status" value="1"/>
</dbReference>
<evidence type="ECO:0000256" key="6">
    <source>
        <dbReference type="SAM" id="MobiDB-lite"/>
    </source>
</evidence>
<feature type="domain" description="Large ribosomal subunit protein uL2 RNA-binding" evidence="8">
    <location>
        <begin position="24"/>
        <end position="100"/>
    </location>
</feature>
<evidence type="ECO:0000259" key="8">
    <source>
        <dbReference type="SMART" id="SM01383"/>
    </source>
</evidence>
<dbReference type="InterPro" id="IPR005880">
    <property type="entry name" value="Ribosomal_uL2_bac/org-type"/>
</dbReference>
<comment type="similarity">
    <text evidence="1">Belongs to the universal ribosomal protein uL2 family.</text>
</comment>
<organism evidence="9 10">
    <name type="scientific">Candidatus Yanofskybacteria bacterium GW2011_GWC1_48_11</name>
    <dbReference type="NCBI Taxonomy" id="1619027"/>
    <lineage>
        <taxon>Bacteria</taxon>
        <taxon>Candidatus Yanofskyibacteriota</taxon>
    </lineage>
</organism>
<dbReference type="NCBIfam" id="TIGR01171">
    <property type="entry name" value="rplB_bact"/>
    <property type="match status" value="1"/>
</dbReference>
<gene>
    <name evidence="9" type="ORF">UY25_C0004G0004</name>
</gene>
<dbReference type="InterPro" id="IPR002171">
    <property type="entry name" value="Ribosomal_uL2"/>
</dbReference>
<dbReference type="Proteomes" id="UP000034462">
    <property type="component" value="Unassembled WGS sequence"/>
</dbReference>
<dbReference type="FunFam" id="2.30.30.30:FF:000001">
    <property type="entry name" value="50S ribosomal protein L2"/>
    <property type="match status" value="1"/>
</dbReference>
<dbReference type="InterPro" id="IPR022669">
    <property type="entry name" value="Ribosomal_uL2_C"/>
</dbReference>
<dbReference type="GO" id="GO:0016740">
    <property type="term" value="F:transferase activity"/>
    <property type="evidence" value="ECO:0007669"/>
    <property type="project" value="InterPro"/>
</dbReference>
<keyword evidence="2 9" id="KW-0689">Ribosomal protein</keyword>
<evidence type="ECO:0000259" key="7">
    <source>
        <dbReference type="SMART" id="SM01382"/>
    </source>
</evidence>
<evidence type="ECO:0000256" key="2">
    <source>
        <dbReference type="ARBA" id="ARBA00022980"/>
    </source>
</evidence>
<keyword evidence="3" id="KW-0687">Ribonucleoprotein</keyword>
<dbReference type="PANTHER" id="PTHR13691:SF5">
    <property type="entry name" value="LARGE RIBOSOMAL SUBUNIT PROTEIN UL2M"/>
    <property type="match status" value="1"/>
</dbReference>
<dbReference type="GO" id="GO:0003723">
    <property type="term" value="F:RNA binding"/>
    <property type="evidence" value="ECO:0007669"/>
    <property type="project" value="InterPro"/>
</dbReference>
<dbReference type="Pfam" id="PF03947">
    <property type="entry name" value="Ribosomal_L2_C"/>
    <property type="match status" value="1"/>
</dbReference>
<dbReference type="Gene3D" id="4.10.950.10">
    <property type="entry name" value="Ribosomal protein L2, domain 3"/>
    <property type="match status" value="1"/>
</dbReference>
<dbReference type="Gene3D" id="2.40.50.140">
    <property type="entry name" value="Nucleic acid-binding proteins"/>
    <property type="match status" value="1"/>
</dbReference>
<dbReference type="AlphaFoldDB" id="A0A837IQL3"/>
<comment type="caution">
    <text evidence="9">The sequence shown here is derived from an EMBL/GenBank/DDBJ whole genome shotgun (WGS) entry which is preliminary data.</text>
</comment>
<dbReference type="GO" id="GO:0006412">
    <property type="term" value="P:translation"/>
    <property type="evidence" value="ECO:0007669"/>
    <property type="project" value="InterPro"/>
</dbReference>
<dbReference type="InterPro" id="IPR008991">
    <property type="entry name" value="Translation_prot_SH3-like_sf"/>
</dbReference>
<dbReference type="SUPFAM" id="SSF50249">
    <property type="entry name" value="Nucleic acid-binding proteins"/>
    <property type="match status" value="1"/>
</dbReference>
<evidence type="ECO:0000313" key="10">
    <source>
        <dbReference type="Proteomes" id="UP000034462"/>
    </source>
</evidence>
<dbReference type="SMART" id="SM01383">
    <property type="entry name" value="Ribosomal_L2"/>
    <property type="match status" value="1"/>
</dbReference>
<evidence type="ECO:0000256" key="4">
    <source>
        <dbReference type="ARBA" id="ARBA00035242"/>
    </source>
</evidence>
<feature type="region of interest" description="Disordered" evidence="6">
    <location>
        <begin position="193"/>
        <end position="237"/>
    </location>
</feature>
<dbReference type="PIRSF" id="PIRSF002158">
    <property type="entry name" value="Ribosomal_L2"/>
    <property type="match status" value="1"/>
</dbReference>
<sequence>MVKSILTKKEPEKRLLARITRTGGRGNLGRITVRHRGGGARKLYRKVTFGQVQLGQKGRVSSFEYDPGRNAWIMLVEYQDGSKYYMLAPHGIQVGDEIVCDEKADVRPGNRMRLKNIPSGEQVHNIELIPGRGGVLVRAAGNSAKVNAHEGKYAQLVFPSSEIRKVLGESFASIGIVSNPEFKYARVKNAGRARLKGRRPHVRGSAMNAADHPHGGGEGRTPIGLKYPKTPWGKPTLGVKTRRAKKWTNTFILARRKKKRKK</sequence>
<dbReference type="GO" id="GO:0003735">
    <property type="term" value="F:structural constituent of ribosome"/>
    <property type="evidence" value="ECO:0007669"/>
    <property type="project" value="InterPro"/>
</dbReference>
<dbReference type="EMBL" id="LCPH01000004">
    <property type="protein sequence ID" value="KKU92964.1"/>
    <property type="molecule type" value="Genomic_DNA"/>
</dbReference>
<dbReference type="Gene3D" id="2.30.30.30">
    <property type="match status" value="1"/>
</dbReference>
<dbReference type="InterPro" id="IPR014726">
    <property type="entry name" value="Ribosomal_uL2_dom3"/>
</dbReference>
<name>A0A837IQL3_9BACT</name>
<feature type="domain" description="Large ribosomal subunit protein uL2 C-terminal" evidence="7">
    <location>
        <begin position="106"/>
        <end position="235"/>
    </location>
</feature>
<reference evidence="9 10" key="1">
    <citation type="journal article" date="2015" name="Nature">
        <title>rRNA introns, odd ribosomes, and small enigmatic genomes across a large radiation of phyla.</title>
        <authorList>
            <person name="Brown C.T."/>
            <person name="Hug L.A."/>
            <person name="Thomas B.C."/>
            <person name="Sharon I."/>
            <person name="Castelle C.J."/>
            <person name="Singh A."/>
            <person name="Wilkins M.J."/>
            <person name="Williams K.H."/>
            <person name="Banfield J.F."/>
        </authorList>
    </citation>
    <scope>NUCLEOTIDE SEQUENCE [LARGE SCALE GENOMIC DNA]</scope>
</reference>
<dbReference type="PANTHER" id="PTHR13691">
    <property type="entry name" value="RIBOSOMAL PROTEIN L2"/>
    <property type="match status" value="1"/>
</dbReference>
<dbReference type="InterPro" id="IPR022666">
    <property type="entry name" value="Ribosomal_uL2_RNA-bd_dom"/>
</dbReference>
<dbReference type="InterPro" id="IPR014722">
    <property type="entry name" value="Rib_uL2_dom2"/>
</dbReference>
<feature type="compositionally biased region" description="Basic residues" evidence="6">
    <location>
        <begin position="193"/>
        <end position="202"/>
    </location>
</feature>
<evidence type="ECO:0000313" key="9">
    <source>
        <dbReference type="EMBL" id="KKU92964.1"/>
    </source>
</evidence>
<protein>
    <recommendedName>
        <fullName evidence="4">Large ribosomal subunit protein uL2</fullName>
    </recommendedName>
    <alternativeName>
        <fullName evidence="5">50S ribosomal protein L2</fullName>
    </alternativeName>
</protein>
<evidence type="ECO:0000256" key="1">
    <source>
        <dbReference type="ARBA" id="ARBA00005636"/>
    </source>
</evidence>
<dbReference type="InterPro" id="IPR022671">
    <property type="entry name" value="Ribosomal_uL2_CS"/>
</dbReference>